<dbReference type="eggNOG" id="ENOG502QY7V">
    <property type="taxonomic scope" value="Eukaryota"/>
</dbReference>
<dbReference type="VEuPathDB" id="FungiDB:SCHCODRAFT_01081828"/>
<evidence type="ECO:0000313" key="2">
    <source>
        <dbReference type="Proteomes" id="UP000007431"/>
    </source>
</evidence>
<dbReference type="OrthoDB" id="3249150at2759"/>
<dbReference type="Proteomes" id="UP000007431">
    <property type="component" value="Unassembled WGS sequence"/>
</dbReference>
<keyword evidence="2" id="KW-1185">Reference proteome</keyword>
<proteinExistence type="predicted"/>
<dbReference type="AlphaFoldDB" id="D8PQS9"/>
<dbReference type="GeneID" id="9584981"/>
<dbReference type="HOGENOM" id="CLU_188564_1_0_1"/>
<sequence>MPASTKTYDCLFEFTNDMAQPTILHLTRCSTGGVELWEGESVTLILESGSTYYYTVKQGAKEARISYVVSLTTLAFVS</sequence>
<name>D8PQS9_SCHCM</name>
<dbReference type="EMBL" id="GL377302">
    <property type="protein sequence ID" value="EFJ02447.1"/>
    <property type="molecule type" value="Genomic_DNA"/>
</dbReference>
<gene>
    <name evidence="1" type="ORF">SCHCODRAFT_46819</name>
</gene>
<dbReference type="RefSeq" id="XP_003037349.1">
    <property type="nucleotide sequence ID" value="XM_003037303.1"/>
</dbReference>
<dbReference type="KEGG" id="scm:SCHCO_01081828"/>
<organism evidence="2">
    <name type="scientific">Schizophyllum commune (strain H4-8 / FGSC 9210)</name>
    <name type="common">Split gill fungus</name>
    <dbReference type="NCBI Taxonomy" id="578458"/>
    <lineage>
        <taxon>Eukaryota</taxon>
        <taxon>Fungi</taxon>
        <taxon>Dikarya</taxon>
        <taxon>Basidiomycota</taxon>
        <taxon>Agaricomycotina</taxon>
        <taxon>Agaricomycetes</taxon>
        <taxon>Agaricomycetidae</taxon>
        <taxon>Agaricales</taxon>
        <taxon>Schizophyllaceae</taxon>
        <taxon>Schizophyllum</taxon>
    </lineage>
</organism>
<dbReference type="OMA" id="TICFPHT"/>
<dbReference type="InParanoid" id="D8PQS9"/>
<reference evidence="1 2" key="1">
    <citation type="journal article" date="2010" name="Nat. Biotechnol.">
        <title>Genome sequence of the model mushroom Schizophyllum commune.</title>
        <authorList>
            <person name="Ohm R.A."/>
            <person name="de Jong J.F."/>
            <person name="Lugones L.G."/>
            <person name="Aerts A."/>
            <person name="Kothe E."/>
            <person name="Stajich J.E."/>
            <person name="de Vries R.P."/>
            <person name="Record E."/>
            <person name="Levasseur A."/>
            <person name="Baker S.E."/>
            <person name="Bartholomew K.A."/>
            <person name="Coutinho P.M."/>
            <person name="Erdmann S."/>
            <person name="Fowler T.J."/>
            <person name="Gathman A.C."/>
            <person name="Lombard V."/>
            <person name="Henrissat B."/>
            <person name="Knabe N."/>
            <person name="Kuees U."/>
            <person name="Lilly W.W."/>
            <person name="Lindquist E."/>
            <person name="Lucas S."/>
            <person name="Magnuson J.K."/>
            <person name="Piumi F."/>
            <person name="Raudaskoski M."/>
            <person name="Salamov A."/>
            <person name="Schmutz J."/>
            <person name="Schwarze F.W.M.R."/>
            <person name="vanKuyk P.A."/>
            <person name="Horton J.S."/>
            <person name="Grigoriev I.V."/>
            <person name="Woesten H.A.B."/>
        </authorList>
    </citation>
    <scope>NUCLEOTIDE SEQUENCE [LARGE SCALE GENOMIC DNA]</scope>
    <source>
        <strain evidence="2">H4-8 / FGSC 9210</strain>
    </source>
</reference>
<evidence type="ECO:0000313" key="1">
    <source>
        <dbReference type="EMBL" id="EFJ02447.1"/>
    </source>
</evidence>
<accession>D8PQS9</accession>
<protein>
    <submittedName>
        <fullName evidence="1">Uncharacterized protein</fullName>
    </submittedName>
</protein>